<evidence type="ECO:0000256" key="1">
    <source>
        <dbReference type="SAM" id="MobiDB-lite"/>
    </source>
</evidence>
<name>A0A4Z2I9U9_9TELE</name>
<sequence>MSARPDAAHMVLLGDLRIQKKRRRHERPASAERPLPRGEGNHETDSDGRSASHKQLDEDKQSILTPLHSDKGEGAGLGFLHHPYVAVTSSEDAKKGETGVSGVSGWGLKPPASTLRGEEGDVNTKRQQWRVVLQVVLQEPENQRWTCLELRHVLRSERGLQLLRTMVKDDKPC</sequence>
<feature type="compositionally biased region" description="Basic and acidic residues" evidence="1">
    <location>
        <begin position="27"/>
        <end position="58"/>
    </location>
</feature>
<dbReference type="EMBL" id="SRLO01000110">
    <property type="protein sequence ID" value="TNN74859.1"/>
    <property type="molecule type" value="Genomic_DNA"/>
</dbReference>
<organism evidence="2 3">
    <name type="scientific">Liparis tanakae</name>
    <name type="common">Tanaka's snailfish</name>
    <dbReference type="NCBI Taxonomy" id="230148"/>
    <lineage>
        <taxon>Eukaryota</taxon>
        <taxon>Metazoa</taxon>
        <taxon>Chordata</taxon>
        <taxon>Craniata</taxon>
        <taxon>Vertebrata</taxon>
        <taxon>Euteleostomi</taxon>
        <taxon>Actinopterygii</taxon>
        <taxon>Neopterygii</taxon>
        <taxon>Teleostei</taxon>
        <taxon>Neoteleostei</taxon>
        <taxon>Acanthomorphata</taxon>
        <taxon>Eupercaria</taxon>
        <taxon>Perciformes</taxon>
        <taxon>Cottioidei</taxon>
        <taxon>Cottales</taxon>
        <taxon>Liparidae</taxon>
        <taxon>Liparis</taxon>
    </lineage>
</organism>
<protein>
    <submittedName>
        <fullName evidence="2">Uncharacterized protein</fullName>
    </submittedName>
</protein>
<evidence type="ECO:0000313" key="3">
    <source>
        <dbReference type="Proteomes" id="UP000314294"/>
    </source>
</evidence>
<dbReference type="AlphaFoldDB" id="A0A4Z2I9U9"/>
<keyword evidence="3" id="KW-1185">Reference proteome</keyword>
<reference evidence="2 3" key="1">
    <citation type="submission" date="2019-03" db="EMBL/GenBank/DDBJ databases">
        <title>First draft genome of Liparis tanakae, snailfish: a comprehensive survey of snailfish specific genes.</title>
        <authorList>
            <person name="Kim W."/>
            <person name="Song I."/>
            <person name="Jeong J.-H."/>
            <person name="Kim D."/>
            <person name="Kim S."/>
            <person name="Ryu S."/>
            <person name="Song J.Y."/>
            <person name="Lee S.K."/>
        </authorList>
    </citation>
    <scope>NUCLEOTIDE SEQUENCE [LARGE SCALE GENOMIC DNA]</scope>
    <source>
        <tissue evidence="2">Muscle</tissue>
    </source>
</reference>
<evidence type="ECO:0000313" key="2">
    <source>
        <dbReference type="EMBL" id="TNN74859.1"/>
    </source>
</evidence>
<gene>
    <name evidence="2" type="ORF">EYF80_014959</name>
</gene>
<comment type="caution">
    <text evidence="2">The sequence shown here is derived from an EMBL/GenBank/DDBJ whole genome shotgun (WGS) entry which is preliminary data.</text>
</comment>
<proteinExistence type="predicted"/>
<feature type="region of interest" description="Disordered" evidence="1">
    <location>
        <begin position="1"/>
        <end position="58"/>
    </location>
</feature>
<accession>A0A4Z2I9U9</accession>
<dbReference type="OrthoDB" id="10254720at2759"/>
<dbReference type="Proteomes" id="UP000314294">
    <property type="component" value="Unassembled WGS sequence"/>
</dbReference>